<name>A0A8J2IGF0_FUSEQ</name>
<dbReference type="Proteomes" id="UP000693738">
    <property type="component" value="Unassembled WGS sequence"/>
</dbReference>
<dbReference type="PANTHER" id="PTHR47843">
    <property type="entry name" value="BTB DOMAIN-CONTAINING PROTEIN-RELATED"/>
    <property type="match status" value="1"/>
</dbReference>
<reference evidence="1" key="1">
    <citation type="submission" date="2021-05" db="EMBL/GenBank/DDBJ databases">
        <authorList>
            <person name="Khan N."/>
        </authorList>
    </citation>
    <scope>NUCLEOTIDE SEQUENCE</scope>
</reference>
<dbReference type="EMBL" id="CAJSTJ010000099">
    <property type="protein sequence ID" value="CAG7556473.1"/>
    <property type="molecule type" value="Genomic_DNA"/>
</dbReference>
<dbReference type="PANTHER" id="PTHR47843:SF5">
    <property type="entry name" value="BTB_POZ DOMAIN PROTEIN"/>
    <property type="match status" value="1"/>
</dbReference>
<proteinExistence type="predicted"/>
<evidence type="ECO:0000313" key="2">
    <source>
        <dbReference type="Proteomes" id="UP000693738"/>
    </source>
</evidence>
<dbReference type="AlphaFoldDB" id="A0A8J2IGF0"/>
<gene>
    <name evidence="1" type="ORF">FEQUK3_LOCUS2184</name>
</gene>
<sequence>MSPVIDRSCDFTIAKLDRVESEPNKSDHGTAKASFNFGDDDPEAVHCLVQFFYLWDYEVASPRSEDVLDRDEPREDIDYSLVPDDNATTLEARQLLLHSKVFTLAHMYEVPRLKELCTEKLLQVAKRQWRSGYLLDAAQEAYTATPSDVLEMRKAIVQKFYEHRELLDEKHVREFLLELSHLTLDIMLHINKPPSPFGSSGHGLFGY</sequence>
<accession>A0A8J2IGF0</accession>
<protein>
    <recommendedName>
        <fullName evidence="3">BTB domain-containing protein</fullName>
    </recommendedName>
</protein>
<evidence type="ECO:0000313" key="1">
    <source>
        <dbReference type="EMBL" id="CAG7556473.1"/>
    </source>
</evidence>
<organism evidence="1 2">
    <name type="scientific">Fusarium equiseti</name>
    <name type="common">Fusarium scirpi</name>
    <dbReference type="NCBI Taxonomy" id="61235"/>
    <lineage>
        <taxon>Eukaryota</taxon>
        <taxon>Fungi</taxon>
        <taxon>Dikarya</taxon>
        <taxon>Ascomycota</taxon>
        <taxon>Pezizomycotina</taxon>
        <taxon>Sordariomycetes</taxon>
        <taxon>Hypocreomycetidae</taxon>
        <taxon>Hypocreales</taxon>
        <taxon>Nectriaceae</taxon>
        <taxon>Fusarium</taxon>
        <taxon>Fusarium incarnatum-equiseti species complex</taxon>
    </lineage>
</organism>
<evidence type="ECO:0008006" key="3">
    <source>
        <dbReference type="Google" id="ProtNLM"/>
    </source>
</evidence>
<comment type="caution">
    <text evidence="1">The sequence shown here is derived from an EMBL/GenBank/DDBJ whole genome shotgun (WGS) entry which is preliminary data.</text>
</comment>